<evidence type="ECO:0000313" key="3">
    <source>
        <dbReference type="Proteomes" id="UP000178606"/>
    </source>
</evidence>
<dbReference type="AlphaFoldDB" id="A0A1F6C282"/>
<accession>A0A1F6C282</accession>
<feature type="domain" description="PIN" evidence="1">
    <location>
        <begin position="3"/>
        <end position="79"/>
    </location>
</feature>
<dbReference type="InterPro" id="IPR029060">
    <property type="entry name" value="PIN-like_dom_sf"/>
</dbReference>
<dbReference type="Pfam" id="PF01850">
    <property type="entry name" value="PIN"/>
    <property type="match status" value="1"/>
</dbReference>
<proteinExistence type="predicted"/>
<organism evidence="2 3">
    <name type="scientific">Handelsmanbacteria sp. (strain RIFCSPLOWO2_12_FULL_64_10)</name>
    <dbReference type="NCBI Taxonomy" id="1817868"/>
    <lineage>
        <taxon>Bacteria</taxon>
        <taxon>Candidatus Handelsmaniibacteriota</taxon>
    </lineage>
</organism>
<dbReference type="InterPro" id="IPR002716">
    <property type="entry name" value="PIN_dom"/>
</dbReference>
<protein>
    <recommendedName>
        <fullName evidence="1">PIN domain-containing protein</fullName>
    </recommendedName>
</protein>
<gene>
    <name evidence="2" type="ORF">A3F84_12925</name>
</gene>
<evidence type="ECO:0000259" key="1">
    <source>
        <dbReference type="Pfam" id="PF01850"/>
    </source>
</evidence>
<dbReference type="EMBL" id="MFKF01000440">
    <property type="protein sequence ID" value="OGG43280.1"/>
    <property type="molecule type" value="Genomic_DNA"/>
</dbReference>
<dbReference type="SUPFAM" id="SSF88723">
    <property type="entry name" value="PIN domain-like"/>
    <property type="match status" value="1"/>
</dbReference>
<comment type="caution">
    <text evidence="2">The sequence shown here is derived from an EMBL/GenBank/DDBJ whole genome shotgun (WGS) entry which is preliminary data.</text>
</comment>
<dbReference type="CDD" id="cd09881">
    <property type="entry name" value="PIN_VapC4-5_FitB-like"/>
    <property type="match status" value="1"/>
</dbReference>
<name>A0A1F6C282_HANXR</name>
<dbReference type="Proteomes" id="UP000178606">
    <property type="component" value="Unassembled WGS sequence"/>
</dbReference>
<sequence>MTYLLDTNTCIGYLNGRSVGVLQRLQTLSSQDVAVCAIVKAELFYGAMRSIHPDQSLAKQQRFLNRFTSLPFDDRCAEIW</sequence>
<reference evidence="2 3" key="1">
    <citation type="journal article" date="2016" name="Nat. Commun.">
        <title>Thousands of microbial genomes shed light on interconnected biogeochemical processes in an aquifer system.</title>
        <authorList>
            <person name="Anantharaman K."/>
            <person name="Brown C.T."/>
            <person name="Hug L.A."/>
            <person name="Sharon I."/>
            <person name="Castelle C.J."/>
            <person name="Probst A.J."/>
            <person name="Thomas B.C."/>
            <person name="Singh A."/>
            <person name="Wilkins M.J."/>
            <person name="Karaoz U."/>
            <person name="Brodie E.L."/>
            <person name="Williams K.H."/>
            <person name="Hubbard S.S."/>
            <person name="Banfield J.F."/>
        </authorList>
    </citation>
    <scope>NUCLEOTIDE SEQUENCE [LARGE SCALE GENOMIC DNA]</scope>
    <source>
        <strain evidence="3">RIFCSPLOWO2_12_FULL_64_10</strain>
    </source>
</reference>
<evidence type="ECO:0000313" key="2">
    <source>
        <dbReference type="EMBL" id="OGG43280.1"/>
    </source>
</evidence>
<dbReference type="Gene3D" id="3.40.50.1010">
    <property type="entry name" value="5'-nuclease"/>
    <property type="match status" value="1"/>
</dbReference>